<feature type="non-terminal residue" evidence="3">
    <location>
        <position position="1"/>
    </location>
</feature>
<proteinExistence type="predicted"/>
<dbReference type="Pfam" id="PF00010">
    <property type="entry name" value="HLH"/>
    <property type="match status" value="1"/>
</dbReference>
<comment type="caution">
    <text evidence="3">The sequence shown here is derived from an EMBL/GenBank/DDBJ whole genome shotgun (WGS) entry which is preliminary data.</text>
</comment>
<feature type="compositionally biased region" description="Basic and acidic residues" evidence="1">
    <location>
        <begin position="17"/>
        <end position="30"/>
    </location>
</feature>
<sequence>NCKLNKKHKRNINQDPEEQRKINVKEKRKRREDINKGFTLLQEQLQVQFPTVYYRHKVNKADLLKK</sequence>
<evidence type="ECO:0000313" key="4">
    <source>
        <dbReference type="Proteomes" id="UP000789901"/>
    </source>
</evidence>
<keyword evidence="4" id="KW-1185">Reference proteome</keyword>
<evidence type="ECO:0000259" key="2">
    <source>
        <dbReference type="PROSITE" id="PS50888"/>
    </source>
</evidence>
<dbReference type="InterPro" id="IPR011598">
    <property type="entry name" value="bHLH_dom"/>
</dbReference>
<feature type="domain" description="BHLH" evidence="2">
    <location>
        <begin position="18"/>
        <end position="66"/>
    </location>
</feature>
<dbReference type="InterPro" id="IPR036638">
    <property type="entry name" value="HLH_DNA-bd_sf"/>
</dbReference>
<dbReference type="PROSITE" id="PS50888">
    <property type="entry name" value="BHLH"/>
    <property type="match status" value="1"/>
</dbReference>
<evidence type="ECO:0000313" key="3">
    <source>
        <dbReference type="EMBL" id="CAG8845109.1"/>
    </source>
</evidence>
<feature type="compositionally biased region" description="Basic residues" evidence="1">
    <location>
        <begin position="1"/>
        <end position="11"/>
    </location>
</feature>
<evidence type="ECO:0000256" key="1">
    <source>
        <dbReference type="SAM" id="MobiDB-lite"/>
    </source>
</evidence>
<dbReference type="EMBL" id="CAJVQB010078263">
    <property type="protein sequence ID" value="CAG8845109.1"/>
    <property type="molecule type" value="Genomic_DNA"/>
</dbReference>
<gene>
    <name evidence="3" type="ORF">GMARGA_LOCUS37461</name>
</gene>
<protein>
    <submittedName>
        <fullName evidence="3">42026_t:CDS:1</fullName>
    </submittedName>
</protein>
<name>A0ABN7X1H7_GIGMA</name>
<feature type="non-terminal residue" evidence="3">
    <location>
        <position position="66"/>
    </location>
</feature>
<accession>A0ABN7X1H7</accession>
<organism evidence="3 4">
    <name type="scientific">Gigaspora margarita</name>
    <dbReference type="NCBI Taxonomy" id="4874"/>
    <lineage>
        <taxon>Eukaryota</taxon>
        <taxon>Fungi</taxon>
        <taxon>Fungi incertae sedis</taxon>
        <taxon>Mucoromycota</taxon>
        <taxon>Glomeromycotina</taxon>
        <taxon>Glomeromycetes</taxon>
        <taxon>Diversisporales</taxon>
        <taxon>Gigasporaceae</taxon>
        <taxon>Gigaspora</taxon>
    </lineage>
</organism>
<dbReference type="Proteomes" id="UP000789901">
    <property type="component" value="Unassembled WGS sequence"/>
</dbReference>
<reference evidence="3 4" key="1">
    <citation type="submission" date="2021-06" db="EMBL/GenBank/DDBJ databases">
        <authorList>
            <person name="Kallberg Y."/>
            <person name="Tangrot J."/>
            <person name="Rosling A."/>
        </authorList>
    </citation>
    <scope>NUCLEOTIDE SEQUENCE [LARGE SCALE GENOMIC DNA]</scope>
    <source>
        <strain evidence="3 4">120-4 pot B 10/14</strain>
    </source>
</reference>
<dbReference type="SUPFAM" id="SSF47459">
    <property type="entry name" value="HLH, helix-loop-helix DNA-binding domain"/>
    <property type="match status" value="1"/>
</dbReference>
<feature type="region of interest" description="Disordered" evidence="1">
    <location>
        <begin position="1"/>
        <end position="30"/>
    </location>
</feature>